<dbReference type="Proteomes" id="UP000256388">
    <property type="component" value="Unassembled WGS sequence"/>
</dbReference>
<dbReference type="Pfam" id="PF01613">
    <property type="entry name" value="Flavin_Reduct"/>
    <property type="match status" value="1"/>
</dbReference>
<comment type="caution">
    <text evidence="3">The sequence shown here is derived from an EMBL/GenBank/DDBJ whole genome shotgun (WGS) entry which is preliminary data.</text>
</comment>
<gene>
    <name evidence="3" type="ORF">DFR64_2189</name>
</gene>
<dbReference type="AlphaFoldDB" id="A0A347ZVF9"/>
<protein>
    <submittedName>
        <fullName evidence="3">Flavin reductase like protein</fullName>
    </submittedName>
</protein>
<dbReference type="GO" id="GO:0016646">
    <property type="term" value="F:oxidoreductase activity, acting on the CH-NH group of donors, NAD or NADP as acceptor"/>
    <property type="evidence" value="ECO:0007669"/>
    <property type="project" value="UniProtKB-ARBA"/>
</dbReference>
<reference evidence="3 4" key="1">
    <citation type="submission" date="2018-08" db="EMBL/GenBank/DDBJ databases">
        <title>Genomic Encyclopedia of Type Strains, Phase IV (KMG-IV): sequencing the most valuable type-strain genomes for metagenomic binning, comparative biology and taxonomic classification.</title>
        <authorList>
            <person name="Goeker M."/>
        </authorList>
    </citation>
    <scope>NUCLEOTIDE SEQUENCE [LARGE SCALE GENOMIC DNA]</scope>
    <source>
        <strain evidence="3 4">DSM 23923</strain>
    </source>
</reference>
<proteinExistence type="inferred from homology"/>
<dbReference type="OrthoDB" id="9791490at2"/>
<name>A0A347ZVF9_9CHLR</name>
<organism evidence="3 4">
    <name type="scientific">Pelolinea submarina</name>
    <dbReference type="NCBI Taxonomy" id="913107"/>
    <lineage>
        <taxon>Bacteria</taxon>
        <taxon>Bacillati</taxon>
        <taxon>Chloroflexota</taxon>
        <taxon>Anaerolineae</taxon>
        <taxon>Anaerolineales</taxon>
        <taxon>Anaerolineaceae</taxon>
        <taxon>Pelolinea</taxon>
    </lineage>
</organism>
<dbReference type="EMBL" id="QUMS01000003">
    <property type="protein sequence ID" value="REG06987.1"/>
    <property type="molecule type" value="Genomic_DNA"/>
</dbReference>
<dbReference type="PANTHER" id="PTHR43567">
    <property type="entry name" value="FLAVOREDOXIN-RELATED-RELATED"/>
    <property type="match status" value="1"/>
</dbReference>
<evidence type="ECO:0000259" key="2">
    <source>
        <dbReference type="Pfam" id="PF01613"/>
    </source>
</evidence>
<keyword evidence="4" id="KW-1185">Reference proteome</keyword>
<feature type="domain" description="Flavin reductase like" evidence="2">
    <location>
        <begin position="21"/>
        <end position="172"/>
    </location>
</feature>
<dbReference type="InterPro" id="IPR052174">
    <property type="entry name" value="Flavoredoxin"/>
</dbReference>
<dbReference type="Gene3D" id="2.30.110.10">
    <property type="entry name" value="Electron Transport, Fmn-binding Protein, Chain A"/>
    <property type="match status" value="1"/>
</dbReference>
<dbReference type="InterPro" id="IPR002563">
    <property type="entry name" value="Flavin_Rdtase-like_dom"/>
</dbReference>
<dbReference type="GO" id="GO:0010181">
    <property type="term" value="F:FMN binding"/>
    <property type="evidence" value="ECO:0007669"/>
    <property type="project" value="InterPro"/>
</dbReference>
<evidence type="ECO:0000313" key="4">
    <source>
        <dbReference type="Proteomes" id="UP000256388"/>
    </source>
</evidence>
<dbReference type="PANTHER" id="PTHR43567:SF5">
    <property type="entry name" value="HYPOTHETICAL CYTOSOLIC PROTEIN"/>
    <property type="match status" value="1"/>
</dbReference>
<accession>A0A347ZVF9</accession>
<comment type="similarity">
    <text evidence="1">Belongs to the flavoredoxin family.</text>
</comment>
<evidence type="ECO:0000256" key="1">
    <source>
        <dbReference type="ARBA" id="ARBA00038054"/>
    </source>
</evidence>
<evidence type="ECO:0000313" key="3">
    <source>
        <dbReference type="EMBL" id="REG06987.1"/>
    </source>
</evidence>
<dbReference type="RefSeq" id="WP_116225469.1">
    <property type="nucleotide sequence ID" value="NZ_AP018437.1"/>
</dbReference>
<dbReference type="SUPFAM" id="SSF50475">
    <property type="entry name" value="FMN-binding split barrel"/>
    <property type="match status" value="1"/>
</dbReference>
<sequence length="177" mass="20370">MNLSTIDPKMFTGKFYEIWNSGWFLLTSGDYQAGRYNCMTVSWGSFGCLWNLPVAMVVVRPSRYTFEFINRHDSFTLCAFPEKYRKDLTYLGTHSGRDGDKIAHSDLVPRAARQVAAPVFEQAELAIECRRVYWQDLAPEHFQDARIQPHYPQGDYHRMLVGEILAVSGDMDKFAAQ</sequence>
<dbReference type="InterPro" id="IPR012349">
    <property type="entry name" value="Split_barrel_FMN-bd"/>
</dbReference>